<dbReference type="SUPFAM" id="SSF47413">
    <property type="entry name" value="lambda repressor-like DNA-binding domains"/>
    <property type="match status" value="1"/>
</dbReference>
<keyword evidence="2" id="KW-1133">Transmembrane helix</keyword>
<dbReference type="InterPro" id="IPR001387">
    <property type="entry name" value="Cro/C1-type_HTH"/>
</dbReference>
<dbReference type="Gene3D" id="1.10.260.40">
    <property type="entry name" value="lambda repressor-like DNA-binding domains"/>
    <property type="match status" value="1"/>
</dbReference>
<keyword evidence="5" id="KW-1185">Reference proteome</keyword>
<evidence type="ECO:0000256" key="1">
    <source>
        <dbReference type="SAM" id="MobiDB-lite"/>
    </source>
</evidence>
<feature type="compositionally biased region" description="Polar residues" evidence="1">
    <location>
        <begin position="158"/>
        <end position="181"/>
    </location>
</feature>
<accession>A0A6M0P9Y5</accession>
<dbReference type="Proteomes" id="UP000476934">
    <property type="component" value="Unassembled WGS sequence"/>
</dbReference>
<feature type="transmembrane region" description="Helical" evidence="2">
    <location>
        <begin position="129"/>
        <end position="151"/>
    </location>
</feature>
<keyword evidence="2" id="KW-0812">Transmembrane</keyword>
<reference evidence="4 5" key="2">
    <citation type="submission" date="2020-03" db="EMBL/GenBank/DDBJ databases">
        <title>Bacillus aquiflavi sp. nov., isolated from yellow water of strong flavor Chinese baijiu in Yibin region of China.</title>
        <authorList>
            <person name="Xie J."/>
        </authorList>
    </citation>
    <scope>NUCLEOTIDE SEQUENCE [LARGE SCALE GENOMIC DNA]</scope>
    <source>
        <strain evidence="4 5">Gsoil 114</strain>
    </source>
</reference>
<dbReference type="Pfam" id="PF13413">
    <property type="entry name" value="HTH_25"/>
    <property type="match status" value="1"/>
</dbReference>
<organism evidence="4 5">
    <name type="scientific">Heyndrickxia ginsengihumi</name>
    <dbReference type="NCBI Taxonomy" id="363870"/>
    <lineage>
        <taxon>Bacteria</taxon>
        <taxon>Bacillati</taxon>
        <taxon>Bacillota</taxon>
        <taxon>Bacilli</taxon>
        <taxon>Bacillales</taxon>
        <taxon>Bacillaceae</taxon>
        <taxon>Heyndrickxia</taxon>
    </lineage>
</organism>
<evidence type="ECO:0000259" key="3">
    <source>
        <dbReference type="PROSITE" id="PS50943"/>
    </source>
</evidence>
<dbReference type="InterPro" id="IPR010982">
    <property type="entry name" value="Lambda_DNA-bd_dom_sf"/>
</dbReference>
<dbReference type="AlphaFoldDB" id="A0A6M0P9Y5"/>
<dbReference type="PROSITE" id="PS50943">
    <property type="entry name" value="HTH_CROC1"/>
    <property type="match status" value="1"/>
</dbReference>
<proteinExistence type="predicted"/>
<reference evidence="4 5" key="1">
    <citation type="submission" date="2020-02" db="EMBL/GenBank/DDBJ databases">
        <authorList>
            <person name="Feng H."/>
        </authorList>
    </citation>
    <scope>NUCLEOTIDE SEQUENCE [LARGE SCALE GENOMIC DNA]</scope>
    <source>
        <strain evidence="4 5">Gsoil 114</strain>
    </source>
</reference>
<dbReference type="GO" id="GO:0003677">
    <property type="term" value="F:DNA binding"/>
    <property type="evidence" value="ECO:0007669"/>
    <property type="project" value="InterPro"/>
</dbReference>
<feature type="domain" description="HTH cro/C1-type" evidence="3">
    <location>
        <begin position="8"/>
        <end position="68"/>
    </location>
</feature>
<protein>
    <submittedName>
        <fullName evidence="4">Helix-turn-helix domain-containing protein</fullName>
    </submittedName>
</protein>
<evidence type="ECO:0000256" key="2">
    <source>
        <dbReference type="SAM" id="Phobius"/>
    </source>
</evidence>
<dbReference type="InterPro" id="IPR050400">
    <property type="entry name" value="Bact_Cytoskel_RodZ"/>
</dbReference>
<dbReference type="RefSeq" id="WP_163174239.1">
    <property type="nucleotide sequence ID" value="NZ_JAAIWK010000028.1"/>
</dbReference>
<dbReference type="EMBL" id="JAAIWK010000028">
    <property type="protein sequence ID" value="NEY21207.1"/>
    <property type="molecule type" value="Genomic_DNA"/>
</dbReference>
<feature type="region of interest" description="Disordered" evidence="1">
    <location>
        <begin position="158"/>
        <end position="213"/>
    </location>
</feature>
<dbReference type="CDD" id="cd00093">
    <property type="entry name" value="HTH_XRE"/>
    <property type="match status" value="1"/>
</dbReference>
<feature type="region of interest" description="Disordered" evidence="1">
    <location>
        <begin position="90"/>
        <end position="115"/>
    </location>
</feature>
<dbReference type="InterPro" id="IPR025194">
    <property type="entry name" value="RodZ-like_C"/>
</dbReference>
<name>A0A6M0P9Y5_9BACI</name>
<sequence length="320" mass="35806">MTELGNRLKEARKAKGISLEDLQNITKIQKRYLKGIEEGNYDSMPGAFYVRAFIKQYAEAVGIDANELLEEYKTEVPNAAVEEIPEQMKQISRAQPYHHRSAAPRSTQRSVHKSVAPNTTKVMNILPKVIIVAIIVLVLFLIWFAIATLAGKHNTDKLNSQQSDNVNIQESPKVKSNNAVQDKNKAKKEKNSQTSTATKKKQKDTNKTDNTKQSLKVVSTSGYNSTYKLTNTDQFKVKLIAKGGQTWIQVKNSDGSSQFQGLLKDGDSKTFDLTTQNEAVFVIGNTVNTKMYVNNKKLSYTISPSSEVRQNVTIQFKPSK</sequence>
<evidence type="ECO:0000313" key="4">
    <source>
        <dbReference type="EMBL" id="NEY21207.1"/>
    </source>
</evidence>
<dbReference type="Pfam" id="PF13464">
    <property type="entry name" value="RodZ_C"/>
    <property type="match status" value="1"/>
</dbReference>
<gene>
    <name evidence="4" type="ORF">G4D61_14765</name>
</gene>
<dbReference type="SMART" id="SM00530">
    <property type="entry name" value="HTH_XRE"/>
    <property type="match status" value="1"/>
</dbReference>
<comment type="caution">
    <text evidence="4">The sequence shown here is derived from an EMBL/GenBank/DDBJ whole genome shotgun (WGS) entry which is preliminary data.</text>
</comment>
<dbReference type="PANTHER" id="PTHR34475">
    <property type="match status" value="1"/>
</dbReference>
<keyword evidence="2" id="KW-0472">Membrane</keyword>
<dbReference type="PANTHER" id="PTHR34475:SF1">
    <property type="entry name" value="CYTOSKELETON PROTEIN RODZ"/>
    <property type="match status" value="1"/>
</dbReference>
<evidence type="ECO:0000313" key="5">
    <source>
        <dbReference type="Proteomes" id="UP000476934"/>
    </source>
</evidence>